<protein>
    <submittedName>
        <fullName evidence="1">Uncharacterized protein</fullName>
    </submittedName>
</protein>
<accession>A0A8G1VPY9</accession>
<evidence type="ECO:0000313" key="1">
    <source>
        <dbReference type="EMBL" id="RAH60335.1"/>
    </source>
</evidence>
<sequence>MKSRVSRGEFKRPAIEARQEARQLKFRFKKADDLSLADYLVQKTSLLRAAGTADEETLKSELWEGLDNNLAYLVQPMENETLEAFKRRLRI</sequence>
<gene>
    <name evidence="1" type="ORF">BO85DRAFT_457186</name>
</gene>
<reference evidence="1 2" key="1">
    <citation type="submission" date="2018-02" db="EMBL/GenBank/DDBJ databases">
        <title>The genomes of Aspergillus section Nigri reveals drivers in fungal speciation.</title>
        <authorList>
            <consortium name="DOE Joint Genome Institute"/>
            <person name="Vesth T.C."/>
            <person name="Nybo J."/>
            <person name="Theobald S."/>
            <person name="Brandl J."/>
            <person name="Frisvad J.C."/>
            <person name="Nielsen K.F."/>
            <person name="Lyhne E.K."/>
            <person name="Kogle M.E."/>
            <person name="Kuo A."/>
            <person name="Riley R."/>
            <person name="Clum A."/>
            <person name="Nolan M."/>
            <person name="Lipzen A."/>
            <person name="Salamov A."/>
            <person name="Henrissat B."/>
            <person name="Wiebenga A."/>
            <person name="De vries R.P."/>
            <person name="Grigoriev I.V."/>
            <person name="Mortensen U.H."/>
            <person name="Andersen M.R."/>
            <person name="Baker S.E."/>
        </authorList>
    </citation>
    <scope>NUCLEOTIDE SEQUENCE [LARGE SCALE GENOMIC DNA]</scope>
    <source>
        <strain evidence="1 2">CBS 112811</strain>
    </source>
</reference>
<dbReference type="GeneID" id="37164900"/>
<evidence type="ECO:0000313" key="2">
    <source>
        <dbReference type="Proteomes" id="UP000249526"/>
    </source>
</evidence>
<organism evidence="1 2">
    <name type="scientific">Aspergillus piperis CBS 112811</name>
    <dbReference type="NCBI Taxonomy" id="1448313"/>
    <lineage>
        <taxon>Eukaryota</taxon>
        <taxon>Fungi</taxon>
        <taxon>Dikarya</taxon>
        <taxon>Ascomycota</taxon>
        <taxon>Pezizomycotina</taxon>
        <taxon>Eurotiomycetes</taxon>
        <taxon>Eurotiomycetidae</taxon>
        <taxon>Eurotiales</taxon>
        <taxon>Aspergillaceae</taxon>
        <taxon>Aspergillus</taxon>
        <taxon>Aspergillus subgen. Circumdati</taxon>
    </lineage>
</organism>
<dbReference type="AlphaFoldDB" id="A0A8G1VPY9"/>
<keyword evidence="2" id="KW-1185">Reference proteome</keyword>
<proteinExistence type="predicted"/>
<name>A0A8G1VPY9_9EURO</name>
<dbReference type="RefSeq" id="XP_025518257.1">
    <property type="nucleotide sequence ID" value="XM_025661498.1"/>
</dbReference>
<dbReference type="EMBL" id="KZ825057">
    <property type="protein sequence ID" value="RAH60335.1"/>
    <property type="molecule type" value="Genomic_DNA"/>
</dbReference>
<dbReference type="Proteomes" id="UP000249526">
    <property type="component" value="Unassembled WGS sequence"/>
</dbReference>